<dbReference type="AlphaFoldDB" id="F3NLU1"/>
<dbReference type="EMBL" id="AEYX01000040">
    <property type="protein sequence ID" value="EGG45491.1"/>
    <property type="molecule type" value="Genomic_DNA"/>
</dbReference>
<protein>
    <submittedName>
        <fullName evidence="1">Uncharacterized protein</fullName>
    </submittedName>
</protein>
<evidence type="ECO:0000313" key="2">
    <source>
        <dbReference type="Proteomes" id="UP000003022"/>
    </source>
</evidence>
<proteinExistence type="predicted"/>
<gene>
    <name evidence="1" type="ORF">SGM_4196</name>
</gene>
<accession>F3NLU1</accession>
<organism evidence="1 2">
    <name type="scientific">Streptomyces griseoaurantiacus M045</name>
    <dbReference type="NCBI Taxonomy" id="996637"/>
    <lineage>
        <taxon>Bacteria</taxon>
        <taxon>Bacillati</taxon>
        <taxon>Actinomycetota</taxon>
        <taxon>Actinomycetes</taxon>
        <taxon>Kitasatosporales</taxon>
        <taxon>Streptomycetaceae</taxon>
        <taxon>Streptomyces</taxon>
        <taxon>Streptomyces aurantiacus group</taxon>
    </lineage>
</organism>
<name>F3NLU1_9ACTN</name>
<comment type="caution">
    <text evidence="1">The sequence shown here is derived from an EMBL/GenBank/DDBJ whole genome shotgun (WGS) entry which is preliminary data.</text>
</comment>
<dbReference type="STRING" id="996637.SGM_4196"/>
<reference evidence="1 2" key="1">
    <citation type="journal article" date="2011" name="J. Bacteriol.">
        <title>Draft genome sequence of the marine bacterium Streptomyces griseoaurantiacus M045, which produces novel manumycin-type antibiotics with a pABA core component.</title>
        <authorList>
            <person name="Li F."/>
            <person name="Jiang P."/>
            <person name="Zheng H."/>
            <person name="Wang S."/>
            <person name="Zhao G."/>
            <person name="Qin S."/>
            <person name="Liu Z."/>
        </authorList>
    </citation>
    <scope>NUCLEOTIDE SEQUENCE [LARGE SCALE GENOMIC DNA]</scope>
    <source>
        <strain evidence="1 2">M045</strain>
    </source>
</reference>
<sequence>MNVSISSAVSSFTEDSSSVRHIAVMGASRARPSSVRWTVMARRSCGDGRRVTKPASCMRVTDLETVEWSRPTHSRSSVWVCPSRSKSCMSSSS</sequence>
<evidence type="ECO:0000313" key="1">
    <source>
        <dbReference type="EMBL" id="EGG45491.1"/>
    </source>
</evidence>
<keyword evidence="2" id="KW-1185">Reference proteome</keyword>
<dbReference type="Proteomes" id="UP000003022">
    <property type="component" value="Unassembled WGS sequence"/>
</dbReference>